<feature type="compositionally biased region" description="Basic and acidic residues" evidence="1">
    <location>
        <begin position="25"/>
        <end position="51"/>
    </location>
</feature>
<proteinExistence type="predicted"/>
<protein>
    <submittedName>
        <fullName evidence="2">Uncharacterized protein</fullName>
    </submittedName>
</protein>
<dbReference type="EMBL" id="CADCVH010000094">
    <property type="protein sequence ID" value="CAA9464872.1"/>
    <property type="molecule type" value="Genomic_DNA"/>
</dbReference>
<feature type="region of interest" description="Disordered" evidence="1">
    <location>
        <begin position="1"/>
        <end position="67"/>
    </location>
</feature>
<reference evidence="2" key="1">
    <citation type="submission" date="2020-02" db="EMBL/GenBank/DDBJ databases">
        <authorList>
            <person name="Meier V. D."/>
        </authorList>
    </citation>
    <scope>NUCLEOTIDE SEQUENCE</scope>
    <source>
        <strain evidence="2">AVDCRST_MAG02</strain>
    </source>
</reference>
<gene>
    <name evidence="2" type="ORF">AVDCRST_MAG02-3478</name>
</gene>
<dbReference type="AlphaFoldDB" id="A0A6J4R5R5"/>
<accession>A0A6J4R5R5</accession>
<organism evidence="2">
    <name type="scientific">uncultured Rubrobacteraceae bacterium</name>
    <dbReference type="NCBI Taxonomy" id="349277"/>
    <lineage>
        <taxon>Bacteria</taxon>
        <taxon>Bacillati</taxon>
        <taxon>Actinomycetota</taxon>
        <taxon>Rubrobacteria</taxon>
        <taxon>Rubrobacterales</taxon>
        <taxon>Rubrobacteraceae</taxon>
        <taxon>environmental samples</taxon>
    </lineage>
</organism>
<evidence type="ECO:0000256" key="1">
    <source>
        <dbReference type="SAM" id="MobiDB-lite"/>
    </source>
</evidence>
<sequence length="67" mass="7275">GPAKPRQPRPRPATAVPAGGQLPGPERRSGLQRREQRRPAERGGWDPERRPGQVQQPGRGPAGGKRL</sequence>
<evidence type="ECO:0000313" key="2">
    <source>
        <dbReference type="EMBL" id="CAA9464872.1"/>
    </source>
</evidence>
<feature type="non-terminal residue" evidence="2">
    <location>
        <position position="1"/>
    </location>
</feature>
<name>A0A6J4R5R5_9ACTN</name>
<feature type="non-terminal residue" evidence="2">
    <location>
        <position position="67"/>
    </location>
</feature>